<evidence type="ECO:0000313" key="2">
    <source>
        <dbReference type="Proteomes" id="UP000515158"/>
    </source>
</evidence>
<dbReference type="InParanoid" id="A0A6P9A3U2"/>
<dbReference type="Proteomes" id="UP000515158">
    <property type="component" value="Unplaced"/>
</dbReference>
<dbReference type="RefSeq" id="XP_034252558.1">
    <property type="nucleotide sequence ID" value="XM_034396667.1"/>
</dbReference>
<name>A0A6P9A3U2_THRPL</name>
<dbReference type="OrthoDB" id="7491685at2759"/>
<gene>
    <name evidence="3" type="primary">LOC117652034</name>
</gene>
<evidence type="ECO:0000256" key="1">
    <source>
        <dbReference type="SAM" id="MobiDB-lite"/>
    </source>
</evidence>
<evidence type="ECO:0000313" key="3">
    <source>
        <dbReference type="RefSeq" id="XP_034252558.1"/>
    </source>
</evidence>
<protein>
    <submittedName>
        <fullName evidence="3">Uncharacterized protein LOC117652034</fullName>
    </submittedName>
</protein>
<feature type="region of interest" description="Disordered" evidence="1">
    <location>
        <begin position="75"/>
        <end position="103"/>
    </location>
</feature>
<organism evidence="3">
    <name type="scientific">Thrips palmi</name>
    <name type="common">Melon thrips</name>
    <dbReference type="NCBI Taxonomy" id="161013"/>
    <lineage>
        <taxon>Eukaryota</taxon>
        <taxon>Metazoa</taxon>
        <taxon>Ecdysozoa</taxon>
        <taxon>Arthropoda</taxon>
        <taxon>Hexapoda</taxon>
        <taxon>Insecta</taxon>
        <taxon>Pterygota</taxon>
        <taxon>Neoptera</taxon>
        <taxon>Paraneoptera</taxon>
        <taxon>Thysanoptera</taxon>
        <taxon>Terebrantia</taxon>
        <taxon>Thripoidea</taxon>
        <taxon>Thripidae</taxon>
        <taxon>Thrips</taxon>
    </lineage>
</organism>
<sequence>MSKSEFVDLICSIWNEGISSLNIISGFKTCGIFPVNQDKYPVDRLNPVKLQKYLDFKENSVSQIDLLQSNPVSDSITAGGSSEVSSSSSQHRTPLANVDLNQPSTSHQSFETLLLQKIGTTAAPKLQRMQIKPDAAVVTSEEYIENIKAREESKKKPTGKRKKSGKANKSSERTRKSKKKKPNENRASRGRKY</sequence>
<feature type="region of interest" description="Disordered" evidence="1">
    <location>
        <begin position="147"/>
        <end position="193"/>
    </location>
</feature>
<dbReference type="GeneID" id="117652034"/>
<dbReference type="KEGG" id="tpal:117652034"/>
<reference evidence="3" key="1">
    <citation type="submission" date="2025-08" db="UniProtKB">
        <authorList>
            <consortium name="RefSeq"/>
        </authorList>
    </citation>
    <scope>IDENTIFICATION</scope>
    <source>
        <tissue evidence="3">Total insect</tissue>
    </source>
</reference>
<accession>A0A6P9A3U2</accession>
<proteinExistence type="predicted"/>
<feature type="compositionally biased region" description="Basic residues" evidence="1">
    <location>
        <begin position="156"/>
        <end position="166"/>
    </location>
</feature>
<dbReference type="AlphaFoldDB" id="A0A6P9A3U2"/>
<keyword evidence="2" id="KW-1185">Reference proteome</keyword>